<dbReference type="EMBL" id="JBHTKI010000009">
    <property type="protein sequence ID" value="MFD1031400.1"/>
    <property type="molecule type" value="Genomic_DNA"/>
</dbReference>
<sequence length="48" mass="5505">MAVGRLFKSALKYGPIAYPIIRKFMNKKKSKGNAQTNTNQYKNNQSKK</sequence>
<accession>A0ABW3LBG3</accession>
<gene>
    <name evidence="2" type="ORF">ACFQ1X_08115</name>
</gene>
<evidence type="ECO:0000313" key="2">
    <source>
        <dbReference type="EMBL" id="MFD1031400.1"/>
    </source>
</evidence>
<evidence type="ECO:0000313" key="3">
    <source>
        <dbReference type="Proteomes" id="UP001597109"/>
    </source>
</evidence>
<reference evidence="3" key="1">
    <citation type="journal article" date="2019" name="Int. J. Syst. Evol. Microbiol.">
        <title>The Global Catalogue of Microorganisms (GCM) 10K type strain sequencing project: providing services to taxonomists for standard genome sequencing and annotation.</title>
        <authorList>
            <consortium name="The Broad Institute Genomics Platform"/>
            <consortium name="The Broad Institute Genome Sequencing Center for Infectious Disease"/>
            <person name="Wu L."/>
            <person name="Ma J."/>
        </authorList>
    </citation>
    <scope>NUCLEOTIDE SEQUENCE [LARGE SCALE GENOMIC DNA]</scope>
    <source>
        <strain evidence="3">CCUG 56756</strain>
    </source>
</reference>
<dbReference type="Proteomes" id="UP001597109">
    <property type="component" value="Unassembled WGS sequence"/>
</dbReference>
<name>A0ABW3LBG3_9BACL</name>
<dbReference type="RefSeq" id="WP_379082080.1">
    <property type="nucleotide sequence ID" value="NZ_JBHTKI010000009.1"/>
</dbReference>
<organism evidence="2 3">
    <name type="scientific">Metaplanococcus flavidus</name>
    <dbReference type="NCBI Taxonomy" id="569883"/>
    <lineage>
        <taxon>Bacteria</taxon>
        <taxon>Bacillati</taxon>
        <taxon>Bacillota</taxon>
        <taxon>Bacilli</taxon>
        <taxon>Bacillales</taxon>
        <taxon>Caryophanaceae</taxon>
        <taxon>Metaplanococcus</taxon>
    </lineage>
</organism>
<feature type="compositionally biased region" description="Polar residues" evidence="1">
    <location>
        <begin position="32"/>
        <end position="48"/>
    </location>
</feature>
<feature type="region of interest" description="Disordered" evidence="1">
    <location>
        <begin position="28"/>
        <end position="48"/>
    </location>
</feature>
<keyword evidence="3" id="KW-1185">Reference proteome</keyword>
<proteinExistence type="predicted"/>
<protein>
    <submittedName>
        <fullName evidence="2">Uncharacterized protein</fullName>
    </submittedName>
</protein>
<evidence type="ECO:0000256" key="1">
    <source>
        <dbReference type="SAM" id="MobiDB-lite"/>
    </source>
</evidence>
<comment type="caution">
    <text evidence="2">The sequence shown here is derived from an EMBL/GenBank/DDBJ whole genome shotgun (WGS) entry which is preliminary data.</text>
</comment>